<evidence type="ECO:0000313" key="11">
    <source>
        <dbReference type="Proteomes" id="UP000008633"/>
    </source>
</evidence>
<dbReference type="InterPro" id="IPR001279">
    <property type="entry name" value="Metallo-B-lactamas"/>
</dbReference>
<dbReference type="HOGENOM" id="CLU_031317_2_1_7"/>
<dbReference type="RefSeq" id="WP_013554054.1">
    <property type="nucleotide sequence ID" value="NC_014935.1"/>
</dbReference>
<feature type="binding site" evidence="8">
    <location>
        <position position="269"/>
    </location>
    <ligand>
        <name>Zn(2+)</name>
        <dbReference type="ChEBI" id="CHEBI:29105"/>
        <label>2</label>
        <note>catalytic</note>
    </ligand>
</feature>
<keyword evidence="5 8" id="KW-0255">Endonuclease</keyword>
<dbReference type="PANTHER" id="PTHR46018:SF2">
    <property type="entry name" value="ZINC PHOSPHODIESTERASE ELAC PROTEIN 1"/>
    <property type="match status" value="1"/>
</dbReference>
<dbReference type="Gene3D" id="3.60.15.10">
    <property type="entry name" value="Ribonuclease Z/Hydroxyacylglutathione hydrolase-like"/>
    <property type="match status" value="1"/>
</dbReference>
<name>E6WXY9_NITSE</name>
<evidence type="ECO:0000259" key="9">
    <source>
        <dbReference type="SMART" id="SM00849"/>
    </source>
</evidence>
<evidence type="ECO:0000256" key="7">
    <source>
        <dbReference type="ARBA" id="ARBA00022833"/>
    </source>
</evidence>
<feature type="binding site" evidence="8">
    <location>
        <position position="140"/>
    </location>
    <ligand>
        <name>Zn(2+)</name>
        <dbReference type="ChEBI" id="CHEBI:29105"/>
        <label>1</label>
        <note>catalytic</note>
    </ligand>
</feature>
<accession>E6WXY9</accession>
<dbReference type="NCBIfam" id="NF000801">
    <property type="entry name" value="PRK00055.1-3"/>
    <property type="match status" value="1"/>
</dbReference>
<dbReference type="Proteomes" id="UP000008633">
    <property type="component" value="Chromosome"/>
</dbReference>
<dbReference type="EMBL" id="CP002452">
    <property type="protein sequence ID" value="ADV46363.1"/>
    <property type="molecule type" value="Genomic_DNA"/>
</dbReference>
<evidence type="ECO:0000256" key="4">
    <source>
        <dbReference type="ARBA" id="ARBA00022723"/>
    </source>
</evidence>
<dbReference type="STRING" id="749222.Nitsa_1109"/>
<dbReference type="eggNOG" id="COG1234">
    <property type="taxonomic scope" value="Bacteria"/>
</dbReference>
<evidence type="ECO:0000256" key="6">
    <source>
        <dbReference type="ARBA" id="ARBA00022801"/>
    </source>
</evidence>
<evidence type="ECO:0000256" key="5">
    <source>
        <dbReference type="ARBA" id="ARBA00022759"/>
    </source>
</evidence>
<feature type="binding site" evidence="8">
    <location>
        <position position="63"/>
    </location>
    <ligand>
        <name>Zn(2+)</name>
        <dbReference type="ChEBI" id="CHEBI:29105"/>
        <label>1</label>
        <note>catalytic</note>
    </ligand>
</feature>
<dbReference type="SUPFAM" id="SSF56281">
    <property type="entry name" value="Metallo-hydrolase/oxidoreductase"/>
    <property type="match status" value="1"/>
</dbReference>
<reference evidence="11" key="2">
    <citation type="submission" date="2011-01" db="EMBL/GenBank/DDBJ databases">
        <title>The complete genome of Nitratifractor salsuginis DSM 16511.</title>
        <authorList>
            <consortium name="US DOE Joint Genome Institute (JGI-PGF)"/>
            <person name="Lucas S."/>
            <person name="Copeland A."/>
            <person name="Lapidus A."/>
            <person name="Bruce D."/>
            <person name="Goodwin L."/>
            <person name="Pitluck S."/>
            <person name="Kyrpides N."/>
            <person name="Mavromatis K."/>
            <person name="Ivanova N."/>
            <person name="Mikhailova N."/>
            <person name="Zeytun A."/>
            <person name="Detter J.C."/>
            <person name="Tapia R."/>
            <person name="Han C."/>
            <person name="Land M."/>
            <person name="Hauser L."/>
            <person name="Markowitz V."/>
            <person name="Cheng J.-F."/>
            <person name="Hugenholtz P."/>
            <person name="Woyke T."/>
            <person name="Wu D."/>
            <person name="Tindall B."/>
            <person name="Schuetze A."/>
            <person name="Brambilla E."/>
            <person name="Klenk H.-P."/>
            <person name="Eisen J.A."/>
        </authorList>
    </citation>
    <scope>NUCLEOTIDE SEQUENCE [LARGE SCALE GENOMIC DNA]</scope>
    <source>
        <strain evidence="11">DSM 16511 / JCM 12458 / E9I37-1</strain>
    </source>
</reference>
<evidence type="ECO:0000256" key="2">
    <source>
        <dbReference type="ARBA" id="ARBA00022694"/>
    </source>
</evidence>
<feature type="domain" description="Metallo-beta-lactamase" evidence="9">
    <location>
        <begin position="19"/>
        <end position="211"/>
    </location>
</feature>
<feature type="binding site" evidence="8">
    <location>
        <position position="68"/>
    </location>
    <ligand>
        <name>Zn(2+)</name>
        <dbReference type="ChEBI" id="CHEBI:29105"/>
        <label>2</label>
        <note>catalytic</note>
    </ligand>
</feature>
<proteinExistence type="inferred from homology"/>
<dbReference type="GO" id="GO:0042781">
    <property type="term" value="F:3'-tRNA processing endoribonuclease activity"/>
    <property type="evidence" value="ECO:0007669"/>
    <property type="project" value="UniProtKB-UniRule"/>
</dbReference>
<keyword evidence="7 8" id="KW-0862">Zinc</keyword>
<evidence type="ECO:0000256" key="8">
    <source>
        <dbReference type="HAMAP-Rule" id="MF_01818"/>
    </source>
</evidence>
<dbReference type="EC" id="3.1.26.11" evidence="8"/>
<dbReference type="InterPro" id="IPR013471">
    <property type="entry name" value="RNase_Z/BN"/>
</dbReference>
<keyword evidence="6 8" id="KW-0378">Hydrolase</keyword>
<comment type="catalytic activity">
    <reaction evidence="8">
        <text>Endonucleolytic cleavage of RNA, removing extra 3' nucleotides from tRNA precursor, generating 3' termini of tRNAs. A 3'-hydroxy group is left at the tRNA terminus and a 5'-phosphoryl group is left at the trailer molecule.</text>
        <dbReference type="EC" id="3.1.26.11"/>
    </reaction>
</comment>
<evidence type="ECO:0000313" key="10">
    <source>
        <dbReference type="EMBL" id="ADV46363.1"/>
    </source>
</evidence>
<dbReference type="AlphaFoldDB" id="E6WXY9"/>
<keyword evidence="3 8" id="KW-0540">Nuclease</keyword>
<gene>
    <name evidence="8" type="primary">rnz</name>
    <name evidence="10" type="ordered locus">Nitsa_1109</name>
</gene>
<dbReference type="CDD" id="cd07717">
    <property type="entry name" value="RNaseZ_ZiPD-like_MBL-fold"/>
    <property type="match status" value="1"/>
</dbReference>
<keyword evidence="4 8" id="KW-0479">Metal-binding</keyword>
<dbReference type="NCBIfam" id="TIGR02651">
    <property type="entry name" value="RNase_Z"/>
    <property type="match status" value="1"/>
</dbReference>
<protein>
    <recommendedName>
        <fullName evidence="8">Ribonuclease Z</fullName>
        <shortName evidence="8">RNase Z</shortName>
        <ecNumber evidence="8">3.1.26.11</ecNumber>
    </recommendedName>
    <alternativeName>
        <fullName evidence="8">tRNA 3 endonuclease</fullName>
    </alternativeName>
    <alternativeName>
        <fullName evidence="8">tRNase Z</fullName>
    </alternativeName>
</protein>
<dbReference type="GO" id="GO:0008270">
    <property type="term" value="F:zinc ion binding"/>
    <property type="evidence" value="ECO:0007669"/>
    <property type="project" value="UniProtKB-UniRule"/>
</dbReference>
<evidence type="ECO:0000256" key="1">
    <source>
        <dbReference type="ARBA" id="ARBA00011738"/>
    </source>
</evidence>
<comment type="cofactor">
    <cofactor evidence="8">
        <name>Zn(2+)</name>
        <dbReference type="ChEBI" id="CHEBI:29105"/>
    </cofactor>
    <text evidence="8">Binds 2 Zn(2+) ions.</text>
</comment>
<comment type="function">
    <text evidence="8">Zinc phosphodiesterase, which displays some tRNA 3'-processing endonuclease activity. Probably involved in tRNA maturation, by removing a 3'-trailer from precursor tRNA.</text>
</comment>
<dbReference type="KEGG" id="nsa:Nitsa_1109"/>
<feature type="binding site" evidence="8">
    <location>
        <position position="211"/>
    </location>
    <ligand>
        <name>Zn(2+)</name>
        <dbReference type="ChEBI" id="CHEBI:29105"/>
        <label>1</label>
        <note>catalytic</note>
    </ligand>
</feature>
<keyword evidence="11" id="KW-1185">Reference proteome</keyword>
<feature type="binding site" evidence="8">
    <location>
        <position position="211"/>
    </location>
    <ligand>
        <name>Zn(2+)</name>
        <dbReference type="ChEBI" id="CHEBI:29105"/>
        <label>2</label>
        <note>catalytic</note>
    </ligand>
</feature>
<dbReference type="HAMAP" id="MF_01818">
    <property type="entry name" value="RNase_Z_BN"/>
    <property type="match status" value="1"/>
</dbReference>
<dbReference type="PANTHER" id="PTHR46018">
    <property type="entry name" value="ZINC PHOSPHODIESTERASE ELAC PROTEIN 1"/>
    <property type="match status" value="1"/>
</dbReference>
<feature type="active site" description="Proton acceptor" evidence="8">
    <location>
        <position position="67"/>
    </location>
</feature>
<feature type="binding site" evidence="8">
    <location>
        <position position="67"/>
    </location>
    <ligand>
        <name>Zn(2+)</name>
        <dbReference type="ChEBI" id="CHEBI:29105"/>
        <label>2</label>
        <note>catalytic</note>
    </ligand>
</feature>
<evidence type="ECO:0000256" key="3">
    <source>
        <dbReference type="ARBA" id="ARBA00022722"/>
    </source>
</evidence>
<comment type="similarity">
    <text evidence="8">Belongs to the RNase Z family.</text>
</comment>
<dbReference type="InterPro" id="IPR036866">
    <property type="entry name" value="RibonucZ/Hydroxyglut_hydro"/>
</dbReference>
<comment type="subunit">
    <text evidence="1 8">Homodimer.</text>
</comment>
<feature type="binding site" evidence="8">
    <location>
        <position position="65"/>
    </location>
    <ligand>
        <name>Zn(2+)</name>
        <dbReference type="ChEBI" id="CHEBI:29105"/>
        <label>1</label>
        <note>catalytic</note>
    </ligand>
</feature>
<dbReference type="SMART" id="SM00849">
    <property type="entry name" value="Lactamase_B"/>
    <property type="match status" value="1"/>
</dbReference>
<sequence length="306" mass="34510">MIELTFLGTSAGVPTRHRNVSGLALRPEQSGGWLLFDCGEATQHQIMKSTLSLFRLERIFITHLHGDHVYGLFGLLASRGMLMCETPLEIYGPPGLKEMLESVMRLSQLHLPFEVKTRELNGTERLEFGSYRIEPVPMSHSITCYGYAFIEKDRPGKLDRDKAAELGIPEGPMLGRLKAGEPVLLPNGRIIEPVEVLSLPRPGRRILIGGDNDRPERFSPYSGADLLIHEATYTQKDFDRLPRKFKHTTALQLGCAAKKMKMKALAATHFSARYDTAHRMDEIEKEIRECYKGTLYLASDLMQIEL</sequence>
<dbReference type="Pfam" id="PF23023">
    <property type="entry name" value="Anti-Pycsar_Apyc1"/>
    <property type="match status" value="1"/>
</dbReference>
<organism evidence="10 11">
    <name type="scientific">Nitratifractor salsuginis (strain DSM 16511 / JCM 12458 / E9I37-1)</name>
    <dbReference type="NCBI Taxonomy" id="749222"/>
    <lineage>
        <taxon>Bacteria</taxon>
        <taxon>Pseudomonadati</taxon>
        <taxon>Campylobacterota</taxon>
        <taxon>Epsilonproteobacteria</taxon>
        <taxon>Campylobacterales</taxon>
        <taxon>Sulfurovaceae</taxon>
        <taxon>Nitratifractor</taxon>
    </lineage>
</organism>
<keyword evidence="2 8" id="KW-0819">tRNA processing</keyword>
<reference evidence="10 11" key="1">
    <citation type="journal article" date="2011" name="Stand. Genomic Sci.">
        <title>Complete genome sequence of Nitratifractor salsuginis type strain (E9I37-1).</title>
        <authorList>
            <person name="Anderson I."/>
            <person name="Sikorski J."/>
            <person name="Zeytun A."/>
            <person name="Nolan M."/>
            <person name="Lapidus A."/>
            <person name="Lucas S."/>
            <person name="Hammon N."/>
            <person name="Deshpande S."/>
            <person name="Cheng J.F."/>
            <person name="Tapia R."/>
            <person name="Han C."/>
            <person name="Goodwin L."/>
            <person name="Pitluck S."/>
            <person name="Liolios K."/>
            <person name="Pagani I."/>
            <person name="Ivanova N."/>
            <person name="Huntemann M."/>
            <person name="Mavromatis K."/>
            <person name="Ovchinikova G."/>
            <person name="Pati A."/>
            <person name="Chen A."/>
            <person name="Palaniappan K."/>
            <person name="Land M."/>
            <person name="Hauser L."/>
            <person name="Brambilla E.M."/>
            <person name="Ngatchou-Djao O.D."/>
            <person name="Rohde M."/>
            <person name="Tindall B.J."/>
            <person name="Goker M."/>
            <person name="Detter J.C."/>
            <person name="Woyke T."/>
            <person name="Bristow J."/>
            <person name="Eisen J.A."/>
            <person name="Markowitz V."/>
            <person name="Hugenholtz P."/>
            <person name="Klenk H.P."/>
            <person name="Kyrpides N.C."/>
        </authorList>
    </citation>
    <scope>NUCLEOTIDE SEQUENCE [LARGE SCALE GENOMIC DNA]</scope>
    <source>
        <strain evidence="11">DSM 16511 / JCM 12458 / E9I37-1</strain>
    </source>
</reference>